<dbReference type="Proteomes" id="UP000298058">
    <property type="component" value="Unassembled WGS sequence"/>
</dbReference>
<dbReference type="EMBL" id="RQHW01000003">
    <property type="protein sequence ID" value="TGN20865.1"/>
    <property type="molecule type" value="Genomic_DNA"/>
</dbReference>
<name>A0A4R9M4W1_9LEPT</name>
<dbReference type="RefSeq" id="WP_135758738.1">
    <property type="nucleotide sequence ID" value="NZ_RQHW01000003.1"/>
</dbReference>
<dbReference type="AlphaFoldDB" id="A0A4R9M4W1"/>
<gene>
    <name evidence="2" type="ORF">EHS15_01345</name>
</gene>
<sequence length="106" mass="12013">MKEESKSQLDQVIDRLIQDPDFSKRTAIHVLKAASSQPKASNHAVWYYVAAAVVFFIFSVSEFWSFNSETPNYRGTISAEEVSAPEESEFIWNETDSLILTSFGSR</sequence>
<dbReference type="OrthoDB" id="331328at2"/>
<reference evidence="2" key="1">
    <citation type="journal article" date="2019" name="PLoS Negl. Trop. Dis.">
        <title>Revisiting the worldwide diversity of Leptospira species in the environment.</title>
        <authorList>
            <person name="Vincent A.T."/>
            <person name="Schiettekatte O."/>
            <person name="Bourhy P."/>
            <person name="Veyrier F.J."/>
            <person name="Picardeau M."/>
        </authorList>
    </citation>
    <scope>NUCLEOTIDE SEQUENCE [LARGE SCALE GENOMIC DNA]</scope>
    <source>
        <strain evidence="2">201300427</strain>
    </source>
</reference>
<proteinExistence type="predicted"/>
<keyword evidence="1" id="KW-0472">Membrane</keyword>
<evidence type="ECO:0000256" key="1">
    <source>
        <dbReference type="SAM" id="Phobius"/>
    </source>
</evidence>
<feature type="transmembrane region" description="Helical" evidence="1">
    <location>
        <begin position="45"/>
        <end position="64"/>
    </location>
</feature>
<comment type="caution">
    <text evidence="2">The sequence shown here is derived from an EMBL/GenBank/DDBJ whole genome shotgun (WGS) entry which is preliminary data.</text>
</comment>
<keyword evidence="3" id="KW-1185">Reference proteome</keyword>
<accession>A0A4R9M4W1</accession>
<evidence type="ECO:0000313" key="3">
    <source>
        <dbReference type="Proteomes" id="UP000298058"/>
    </source>
</evidence>
<evidence type="ECO:0000313" key="2">
    <source>
        <dbReference type="EMBL" id="TGN20865.1"/>
    </source>
</evidence>
<keyword evidence="1" id="KW-0812">Transmembrane</keyword>
<evidence type="ECO:0008006" key="4">
    <source>
        <dbReference type="Google" id="ProtNLM"/>
    </source>
</evidence>
<keyword evidence="1" id="KW-1133">Transmembrane helix</keyword>
<protein>
    <recommendedName>
        <fullName evidence="4">DUF3619 family protein</fullName>
    </recommendedName>
</protein>
<organism evidence="2 3">
    <name type="scientific">Leptospira idonii</name>
    <dbReference type="NCBI Taxonomy" id="1193500"/>
    <lineage>
        <taxon>Bacteria</taxon>
        <taxon>Pseudomonadati</taxon>
        <taxon>Spirochaetota</taxon>
        <taxon>Spirochaetia</taxon>
        <taxon>Leptospirales</taxon>
        <taxon>Leptospiraceae</taxon>
        <taxon>Leptospira</taxon>
    </lineage>
</organism>